<evidence type="ECO:0000259" key="11">
    <source>
        <dbReference type="Pfam" id="PF05485"/>
    </source>
</evidence>
<keyword evidence="15" id="KW-1185">Reference proteome</keyword>
<evidence type="ECO:0000256" key="5">
    <source>
        <dbReference type="ARBA" id="ARBA00022490"/>
    </source>
</evidence>
<name>A0A8S3STF4_MYTED</name>
<evidence type="ECO:0000259" key="13">
    <source>
        <dbReference type="Pfam" id="PF13613"/>
    </source>
</evidence>
<gene>
    <name evidence="14" type="ORF">MEDL_38153</name>
</gene>
<dbReference type="OrthoDB" id="10264550at2759"/>
<reference evidence="14" key="1">
    <citation type="submission" date="2021-03" db="EMBL/GenBank/DDBJ databases">
        <authorList>
            <person name="Bekaert M."/>
        </authorList>
    </citation>
    <scope>NUCLEOTIDE SEQUENCE</scope>
</reference>
<dbReference type="Gene3D" id="3.40.50.1820">
    <property type="entry name" value="alpha/beta hydrolase"/>
    <property type="match status" value="1"/>
</dbReference>
<dbReference type="Proteomes" id="UP000683360">
    <property type="component" value="Unassembled WGS sequence"/>
</dbReference>
<evidence type="ECO:0000256" key="7">
    <source>
        <dbReference type="ARBA" id="ARBA00022771"/>
    </source>
</evidence>
<dbReference type="PANTHER" id="PTHR15913">
    <property type="entry name" value="ACID CLUSTER PROTEIN 33"/>
    <property type="match status" value="1"/>
</dbReference>
<evidence type="ECO:0000256" key="6">
    <source>
        <dbReference type="ARBA" id="ARBA00022723"/>
    </source>
</evidence>
<evidence type="ECO:0000259" key="12">
    <source>
        <dbReference type="Pfam" id="PF13359"/>
    </source>
</evidence>
<keyword evidence="8" id="KW-0862">Zinc</keyword>
<feature type="domain" description="AB hydrolase-1" evidence="10">
    <location>
        <begin position="470"/>
        <end position="580"/>
    </location>
</feature>
<dbReference type="InterPro" id="IPR006612">
    <property type="entry name" value="THAP_Znf"/>
</dbReference>
<dbReference type="GO" id="GO:0005737">
    <property type="term" value="C:cytoplasm"/>
    <property type="evidence" value="ECO:0007669"/>
    <property type="project" value="UniProtKB-SubCell"/>
</dbReference>
<feature type="domain" description="Transposase Helix-turn-helix" evidence="13">
    <location>
        <begin position="264"/>
        <end position="314"/>
    </location>
</feature>
<keyword evidence="6" id="KW-0479">Metal-binding</keyword>
<dbReference type="InterPro" id="IPR027805">
    <property type="entry name" value="Transposase_HTH_dom"/>
</dbReference>
<dbReference type="InterPro" id="IPR029058">
    <property type="entry name" value="AB_hydrolase_fold"/>
</dbReference>
<dbReference type="InterPro" id="IPR000073">
    <property type="entry name" value="AB_hydrolase_1"/>
</dbReference>
<dbReference type="Pfam" id="PF13359">
    <property type="entry name" value="DDE_Tnp_4"/>
    <property type="match status" value="1"/>
</dbReference>
<keyword evidence="7" id="KW-0863">Zinc-finger</keyword>
<accession>A0A8S3STF4</accession>
<evidence type="ECO:0000313" key="14">
    <source>
        <dbReference type="EMBL" id="CAG2225001.1"/>
    </source>
</evidence>
<dbReference type="PANTHER" id="PTHR15913:SF0">
    <property type="entry name" value="MASPARDIN"/>
    <property type="match status" value="1"/>
</dbReference>
<comment type="caution">
    <text evidence="14">The sequence shown here is derived from an EMBL/GenBank/DDBJ whole genome shotgun (WGS) entry which is preliminary data.</text>
</comment>
<dbReference type="Pfam" id="PF05485">
    <property type="entry name" value="THAP"/>
    <property type="match status" value="1"/>
</dbReference>
<dbReference type="InterPro" id="IPR026151">
    <property type="entry name" value="Maspardin"/>
</dbReference>
<dbReference type="Pfam" id="PF00561">
    <property type="entry name" value="Abhydrolase_1"/>
    <property type="match status" value="1"/>
</dbReference>
<evidence type="ECO:0000313" key="15">
    <source>
        <dbReference type="Proteomes" id="UP000683360"/>
    </source>
</evidence>
<dbReference type="Pfam" id="PF13613">
    <property type="entry name" value="HTH_Tnp_4"/>
    <property type="match status" value="1"/>
</dbReference>
<comment type="cofactor">
    <cofactor evidence="1">
        <name>a divalent metal cation</name>
        <dbReference type="ChEBI" id="CHEBI:60240"/>
    </cofactor>
</comment>
<comment type="similarity">
    <text evidence="3">Belongs to the AB hydrolase superfamily.</text>
</comment>
<evidence type="ECO:0000256" key="8">
    <source>
        <dbReference type="ARBA" id="ARBA00022833"/>
    </source>
</evidence>
<feature type="domain" description="THAP-type" evidence="11">
    <location>
        <begin position="15"/>
        <end position="88"/>
    </location>
</feature>
<protein>
    <recommendedName>
        <fullName evidence="4">Maspardin</fullName>
    </recommendedName>
</protein>
<feature type="domain" description="DDE Tnp4" evidence="12">
    <location>
        <begin position="344"/>
        <end position="463"/>
    </location>
</feature>
<evidence type="ECO:0000256" key="3">
    <source>
        <dbReference type="ARBA" id="ARBA00008645"/>
    </source>
</evidence>
<evidence type="ECO:0000256" key="2">
    <source>
        <dbReference type="ARBA" id="ARBA00004496"/>
    </source>
</evidence>
<dbReference type="SUPFAM" id="SSF57716">
    <property type="entry name" value="Glucocorticoid receptor-like (DNA-binding domain)"/>
    <property type="match status" value="1"/>
</dbReference>
<dbReference type="EMBL" id="CAJPWZ010001830">
    <property type="protein sequence ID" value="CAG2225001.1"/>
    <property type="molecule type" value="Genomic_DNA"/>
</dbReference>
<organism evidence="14 15">
    <name type="scientific">Mytilus edulis</name>
    <name type="common">Blue mussel</name>
    <dbReference type="NCBI Taxonomy" id="6550"/>
    <lineage>
        <taxon>Eukaryota</taxon>
        <taxon>Metazoa</taxon>
        <taxon>Spiralia</taxon>
        <taxon>Lophotrochozoa</taxon>
        <taxon>Mollusca</taxon>
        <taxon>Bivalvia</taxon>
        <taxon>Autobranchia</taxon>
        <taxon>Pteriomorphia</taxon>
        <taxon>Mytilida</taxon>
        <taxon>Mytiloidea</taxon>
        <taxon>Mytilidae</taxon>
        <taxon>Mytilinae</taxon>
        <taxon>Mytilus</taxon>
    </lineage>
</organism>
<dbReference type="GO" id="GO:0008270">
    <property type="term" value="F:zinc ion binding"/>
    <property type="evidence" value="ECO:0007669"/>
    <property type="project" value="UniProtKB-KW"/>
</dbReference>
<dbReference type="AlphaFoldDB" id="A0A8S3STF4"/>
<evidence type="ECO:0000256" key="4">
    <source>
        <dbReference type="ARBA" id="ARBA00020148"/>
    </source>
</evidence>
<evidence type="ECO:0000256" key="9">
    <source>
        <dbReference type="ARBA" id="ARBA00023125"/>
    </source>
</evidence>
<dbReference type="SUPFAM" id="SSF53474">
    <property type="entry name" value="alpha/beta-Hydrolases"/>
    <property type="match status" value="1"/>
</dbReference>
<proteinExistence type="inferred from homology"/>
<comment type="subcellular location">
    <subcellularLocation>
        <location evidence="2">Cytoplasm</location>
    </subcellularLocation>
</comment>
<keyword evidence="9" id="KW-0238">DNA-binding</keyword>
<dbReference type="GO" id="GO:0003677">
    <property type="term" value="F:DNA binding"/>
    <property type="evidence" value="ECO:0007669"/>
    <property type="project" value="UniProtKB-KW"/>
</dbReference>
<dbReference type="InterPro" id="IPR027806">
    <property type="entry name" value="HARBI1_dom"/>
</dbReference>
<evidence type="ECO:0000256" key="1">
    <source>
        <dbReference type="ARBA" id="ARBA00001968"/>
    </source>
</evidence>
<evidence type="ECO:0000259" key="10">
    <source>
        <dbReference type="Pfam" id="PF00561"/>
    </source>
</evidence>
<sequence length="678" mass="77490">MDSAESYKNGGGNSCAVNSCTNNRRKLQMWKKSMCELHNELHNDCPCLIPYKFHLMPSDELTKLEWIKAINRKTLPKHVYVCSEHFLDGAPSKRNPFPKLKLGYDSKVTPGRRKLARRETAVKKLKLSYENDSGDDNVSDSTGFEALDISVNNDNETYPEATCSFNVAYPETVTKSTQYDETDFLIYDDHPYAEKWSDMQTTSTQTKLLIDRGEGVQSKIEGGTMSANTNIVTDSDALLYTGVTKEVFFTLVELLRADNQFNFQLDIADQLLLVLMRLKLHLIFDDLGRHFGISKSLACKLFNSWMPVLAEQLKGLVVWLPRETIRACIPESFRENYPRTTVIIDCAETFIQRPTNLKSRSETYSNYKSHNTAKYLVGIAPHGHIMFISRAFGGRASDKFIVEKSGFCQYLLPGDEVMADRGFTIDDLLFRLRVKLNIPAFTKCKPQLSNEDLTTTRRIARVEYPTYWKIVEFCEGFRRLIDHLQLDKVHLFGASLGGFLAQKFAEYTYRSPRVASLILCNSFYDTTIFNQTNSAPTFWMMPSLVLKKMVMGNFDKGLVDPSICDSIDFLVEKLDGLTQAELASRLTLNCMNCYVEPQKIQQIPITIMDVFDDCALSHSVREELYKCYPEAKRAHLKSGGNFPYLSRCDEVDIFIKIHLQPFDNKKYSAKEYVKAEDD</sequence>
<keyword evidence="5" id="KW-0963">Cytoplasm</keyword>